<dbReference type="InterPro" id="IPR027417">
    <property type="entry name" value="P-loop_NTPase"/>
</dbReference>
<feature type="repeat" description="WD" evidence="3">
    <location>
        <begin position="886"/>
        <end position="927"/>
    </location>
</feature>
<dbReference type="InterPro" id="IPR015943">
    <property type="entry name" value="WD40/YVTN_repeat-like_dom_sf"/>
</dbReference>
<keyword evidence="2" id="KW-0677">Repeat</keyword>
<dbReference type="OrthoDB" id="538223at2759"/>
<feature type="repeat" description="WD" evidence="3">
    <location>
        <begin position="844"/>
        <end position="885"/>
    </location>
</feature>
<dbReference type="PROSITE" id="PS00678">
    <property type="entry name" value="WD_REPEATS_1"/>
    <property type="match status" value="2"/>
</dbReference>
<comment type="caution">
    <text evidence="5">The sequence shown here is derived from an EMBL/GenBank/DDBJ whole genome shotgun (WGS) entry which is preliminary data.</text>
</comment>
<evidence type="ECO:0000256" key="1">
    <source>
        <dbReference type="ARBA" id="ARBA00022574"/>
    </source>
</evidence>
<keyword evidence="6" id="KW-1185">Reference proteome</keyword>
<dbReference type="PROSITE" id="PS50294">
    <property type="entry name" value="WD_REPEATS_REGION"/>
    <property type="match status" value="2"/>
</dbReference>
<dbReference type="PROSITE" id="PS50082">
    <property type="entry name" value="WD_REPEATS_2"/>
    <property type="match status" value="2"/>
</dbReference>
<keyword evidence="1 3" id="KW-0853">WD repeat</keyword>
<dbReference type="InterPro" id="IPR019775">
    <property type="entry name" value="WD40_repeat_CS"/>
</dbReference>
<organism evidence="5 6">
    <name type="scientific">Tothia fuscella</name>
    <dbReference type="NCBI Taxonomy" id="1048955"/>
    <lineage>
        <taxon>Eukaryota</taxon>
        <taxon>Fungi</taxon>
        <taxon>Dikarya</taxon>
        <taxon>Ascomycota</taxon>
        <taxon>Pezizomycotina</taxon>
        <taxon>Dothideomycetes</taxon>
        <taxon>Pleosporomycetidae</taxon>
        <taxon>Venturiales</taxon>
        <taxon>Cylindrosympodiaceae</taxon>
        <taxon>Tothia</taxon>
    </lineage>
</organism>
<accession>A0A9P4TY62</accession>
<name>A0A9P4TY62_9PEZI</name>
<dbReference type="InterPro" id="IPR001680">
    <property type="entry name" value="WD40_rpt"/>
</dbReference>
<dbReference type="EMBL" id="MU007042">
    <property type="protein sequence ID" value="KAF2429981.1"/>
    <property type="molecule type" value="Genomic_DNA"/>
</dbReference>
<dbReference type="InterPro" id="IPR010730">
    <property type="entry name" value="HET"/>
</dbReference>
<evidence type="ECO:0000256" key="2">
    <source>
        <dbReference type="ARBA" id="ARBA00022737"/>
    </source>
</evidence>
<dbReference type="Pfam" id="PF22939">
    <property type="entry name" value="WHD_GPIID"/>
    <property type="match status" value="1"/>
</dbReference>
<evidence type="ECO:0000256" key="3">
    <source>
        <dbReference type="PROSITE-ProRule" id="PRU00221"/>
    </source>
</evidence>
<dbReference type="Pfam" id="PF06985">
    <property type="entry name" value="HET"/>
    <property type="match status" value="1"/>
</dbReference>
<dbReference type="InterPro" id="IPR056884">
    <property type="entry name" value="NPHP3-like_N"/>
</dbReference>
<dbReference type="SMART" id="SM00320">
    <property type="entry name" value="WD40"/>
    <property type="match status" value="2"/>
</dbReference>
<dbReference type="SUPFAM" id="SSF50978">
    <property type="entry name" value="WD40 repeat-like"/>
    <property type="match status" value="1"/>
</dbReference>
<dbReference type="PROSITE" id="PS50837">
    <property type="entry name" value="NACHT"/>
    <property type="match status" value="1"/>
</dbReference>
<dbReference type="Gene3D" id="2.130.10.10">
    <property type="entry name" value="YVTN repeat-like/Quinoprotein amine dehydrogenase"/>
    <property type="match status" value="2"/>
</dbReference>
<protein>
    <recommendedName>
        <fullName evidence="4">NACHT domain-containing protein</fullName>
    </recommendedName>
</protein>
<dbReference type="InterPro" id="IPR007111">
    <property type="entry name" value="NACHT_NTPase"/>
</dbReference>
<dbReference type="Pfam" id="PF24883">
    <property type="entry name" value="NPHP3_N"/>
    <property type="match status" value="1"/>
</dbReference>
<evidence type="ECO:0000313" key="6">
    <source>
        <dbReference type="Proteomes" id="UP000800235"/>
    </source>
</evidence>
<proteinExistence type="predicted"/>
<dbReference type="InterPro" id="IPR054471">
    <property type="entry name" value="GPIID_WHD"/>
</dbReference>
<dbReference type="SUPFAM" id="SSF52540">
    <property type="entry name" value="P-loop containing nucleoside triphosphate hydrolases"/>
    <property type="match status" value="1"/>
</dbReference>
<dbReference type="InterPro" id="IPR036322">
    <property type="entry name" value="WD40_repeat_dom_sf"/>
</dbReference>
<reference evidence="5" key="1">
    <citation type="journal article" date="2020" name="Stud. Mycol.">
        <title>101 Dothideomycetes genomes: a test case for predicting lifestyles and emergence of pathogens.</title>
        <authorList>
            <person name="Haridas S."/>
            <person name="Albert R."/>
            <person name="Binder M."/>
            <person name="Bloem J."/>
            <person name="Labutti K."/>
            <person name="Salamov A."/>
            <person name="Andreopoulos B."/>
            <person name="Baker S."/>
            <person name="Barry K."/>
            <person name="Bills G."/>
            <person name="Bluhm B."/>
            <person name="Cannon C."/>
            <person name="Castanera R."/>
            <person name="Culley D."/>
            <person name="Daum C."/>
            <person name="Ezra D."/>
            <person name="Gonzalez J."/>
            <person name="Henrissat B."/>
            <person name="Kuo A."/>
            <person name="Liang C."/>
            <person name="Lipzen A."/>
            <person name="Lutzoni F."/>
            <person name="Magnuson J."/>
            <person name="Mondo S."/>
            <person name="Nolan M."/>
            <person name="Ohm R."/>
            <person name="Pangilinan J."/>
            <person name="Park H.-J."/>
            <person name="Ramirez L."/>
            <person name="Alfaro M."/>
            <person name="Sun H."/>
            <person name="Tritt A."/>
            <person name="Yoshinaga Y."/>
            <person name="Zwiers L.-H."/>
            <person name="Turgeon B."/>
            <person name="Goodwin S."/>
            <person name="Spatafora J."/>
            <person name="Crous P."/>
            <person name="Grigoriev I."/>
        </authorList>
    </citation>
    <scope>NUCLEOTIDE SEQUENCE</scope>
    <source>
        <strain evidence="5">CBS 130266</strain>
    </source>
</reference>
<evidence type="ECO:0000259" key="4">
    <source>
        <dbReference type="PROSITE" id="PS50837"/>
    </source>
</evidence>
<evidence type="ECO:0000313" key="5">
    <source>
        <dbReference type="EMBL" id="KAF2429981.1"/>
    </source>
</evidence>
<dbReference type="AlphaFoldDB" id="A0A9P4TY62"/>
<dbReference type="Gene3D" id="3.40.50.300">
    <property type="entry name" value="P-loop containing nucleotide triphosphate hydrolases"/>
    <property type="match status" value="1"/>
</dbReference>
<dbReference type="PANTHER" id="PTHR10622">
    <property type="entry name" value="HET DOMAIN-CONTAINING PROTEIN"/>
    <property type="match status" value="1"/>
</dbReference>
<dbReference type="FunFam" id="3.40.50.300:FF:001638">
    <property type="entry name" value="NACHT and WD40 domain protein"/>
    <property type="match status" value="1"/>
</dbReference>
<sequence>MRLLQRSEMGEVSFTKDFAGDDLIPPYAILSHTWGLDTEEVIFQDIINGTSEKKPGYEKIRFCAEQARQDGLQHFWVDTCCINKKNYAELSHSIGSMFRWYRKASRCYVYLSDVPPKKRRRDGSSKDTWDSDFRESRWFTRGWTLQELLAPASVEFFSQERQRLGDKSSLEQQIYEITGVSKSALHGDSLSQFSVHERMSWITSRQTKLEEDKAYSLLGIFGVFISPRYGEGIMSAFKRLEEEIDKLEKCTRDIRLTDPRDDKKRIEETKGGLVDDSYRWILENLEFQQWRYSQQSWLLWIKGDPGKGKTMLLCGIINELKKSIAKSDLLSYFFCQATNSGINNATAVLRGLIYLLIDQQPLLVSHVRKKYDQAGKTLFEDFNSWVALSEIFHNILQDPNLDNTFLIVDALDECIEGLPRLLDFIVRMSSVSCRVKWIISSRNWPNIEQDLNTATQKVRLSLELNEDSVSAAVTVYIQFKVDQLAERNRYSSDTRDTVQRYLLQNAHGTFLWVALVCQELSKISGWKAQQKLVAFPPGLNALYKRMMTQIEDSEDVELCKRILAVVSAVYRPLTLCELESFVDMPDGVSGTFEALSEIIGLCGSFLTLRERTISFVHQSAKDFLVEQTYNEIFPSGIEYIHYTIFSRSLEVMSKTLRRDIFGLGAPGFPINQVKQQSPDPLSQARYSCVYWVDHLLYCNPSRNTIGDLQDGGSVDRFLRQSYLYWLEALSLCRSISEGVVSIAKLEALSEARSDKSGLLKVIKDARRFVMSHKLAIENSPLQVYASALVFSPASSVIRGFFRHEEPEWITILPSITAGWSACLQTLEGHSGSVRSVAFSHDSARLASARSVWSVAFSPDSARLASASGDNTVKIWDARSGACLQTLEGHSDYVHSVAFSPDSARLASASDDKTVKIWDARSGACLQTLKVGKIIYTLSYDATGSSLRTNIGTIAISASAASVMSAIDGGLSAEGSWITYNSKNVLWLPLEYRPSCSSVLGNTVAIGAGSGKLKVLN</sequence>
<feature type="domain" description="NACHT" evidence="4">
    <location>
        <begin position="297"/>
        <end position="518"/>
    </location>
</feature>
<dbReference type="PANTHER" id="PTHR10622:SF13">
    <property type="entry name" value="NACHT DOMAIN-CONTAINING PROTEIN"/>
    <property type="match status" value="1"/>
</dbReference>
<dbReference type="Proteomes" id="UP000800235">
    <property type="component" value="Unassembled WGS sequence"/>
</dbReference>
<gene>
    <name evidence="5" type="ORF">EJ08DRAFT_670710</name>
</gene>
<dbReference type="Pfam" id="PF00400">
    <property type="entry name" value="WD40"/>
    <property type="match status" value="3"/>
</dbReference>